<comment type="caution">
    <text evidence="1">The sequence shown here is derived from an EMBL/GenBank/DDBJ whole genome shotgun (WGS) entry which is preliminary data.</text>
</comment>
<gene>
    <name evidence="1" type="ORF">BV25DRAFT_1921457</name>
</gene>
<sequence>MDRKTGKLVAVKLLFRDVSSNGRAVTHGHERERPEVELLDVPHPHLVTVQAILYGHGQVALAMELCTLGTIQSMIIEHGAISESSARIIARSVCEGLAFLHSKGITHGSVHPENIFVSSFDPLRVKTGEFGWVQRSDPQIRQIASVSPIYAAPEVQVPIHGLTFKNCTTIVDSWSLGLSLYYMLTISLPRGFDVSDTTWSSREFVVEAQPESKYWTPISMDARDLLQSFLTRSPEIRLSVTSAKTQHPWLNPTP</sequence>
<dbReference type="EMBL" id="MU277277">
    <property type="protein sequence ID" value="KAI0055832.1"/>
    <property type="molecule type" value="Genomic_DNA"/>
</dbReference>
<accession>A0ACB8SHX5</accession>
<reference evidence="1" key="1">
    <citation type="submission" date="2021-03" db="EMBL/GenBank/DDBJ databases">
        <authorList>
            <consortium name="DOE Joint Genome Institute"/>
            <person name="Ahrendt S."/>
            <person name="Looney B.P."/>
            <person name="Miyauchi S."/>
            <person name="Morin E."/>
            <person name="Drula E."/>
            <person name="Courty P.E."/>
            <person name="Chicoki N."/>
            <person name="Fauchery L."/>
            <person name="Kohler A."/>
            <person name="Kuo A."/>
            <person name="Labutti K."/>
            <person name="Pangilinan J."/>
            <person name="Lipzen A."/>
            <person name="Riley R."/>
            <person name="Andreopoulos W."/>
            <person name="He G."/>
            <person name="Johnson J."/>
            <person name="Barry K.W."/>
            <person name="Grigoriev I.V."/>
            <person name="Nagy L."/>
            <person name="Hibbett D."/>
            <person name="Henrissat B."/>
            <person name="Matheny P.B."/>
            <person name="Labbe J."/>
            <person name="Martin F."/>
        </authorList>
    </citation>
    <scope>NUCLEOTIDE SEQUENCE</scope>
    <source>
        <strain evidence="1">HHB10654</strain>
    </source>
</reference>
<evidence type="ECO:0000313" key="2">
    <source>
        <dbReference type="Proteomes" id="UP000814140"/>
    </source>
</evidence>
<keyword evidence="2" id="KW-1185">Reference proteome</keyword>
<dbReference type="Proteomes" id="UP000814140">
    <property type="component" value="Unassembled WGS sequence"/>
</dbReference>
<reference evidence="1" key="2">
    <citation type="journal article" date="2022" name="New Phytol.">
        <title>Evolutionary transition to the ectomycorrhizal habit in the genomes of a hyperdiverse lineage of mushroom-forming fungi.</title>
        <authorList>
            <person name="Looney B."/>
            <person name="Miyauchi S."/>
            <person name="Morin E."/>
            <person name="Drula E."/>
            <person name="Courty P.E."/>
            <person name="Kohler A."/>
            <person name="Kuo A."/>
            <person name="LaButti K."/>
            <person name="Pangilinan J."/>
            <person name="Lipzen A."/>
            <person name="Riley R."/>
            <person name="Andreopoulos W."/>
            <person name="He G."/>
            <person name="Johnson J."/>
            <person name="Nolan M."/>
            <person name="Tritt A."/>
            <person name="Barry K.W."/>
            <person name="Grigoriev I.V."/>
            <person name="Nagy L.G."/>
            <person name="Hibbett D."/>
            <person name="Henrissat B."/>
            <person name="Matheny P.B."/>
            <person name="Labbe J."/>
            <person name="Martin F.M."/>
        </authorList>
    </citation>
    <scope>NUCLEOTIDE SEQUENCE</scope>
    <source>
        <strain evidence="1">HHB10654</strain>
    </source>
</reference>
<proteinExistence type="predicted"/>
<name>A0ACB8SHX5_9AGAM</name>
<evidence type="ECO:0000313" key="1">
    <source>
        <dbReference type="EMBL" id="KAI0055832.1"/>
    </source>
</evidence>
<organism evidence="1 2">
    <name type="scientific">Artomyces pyxidatus</name>
    <dbReference type="NCBI Taxonomy" id="48021"/>
    <lineage>
        <taxon>Eukaryota</taxon>
        <taxon>Fungi</taxon>
        <taxon>Dikarya</taxon>
        <taxon>Basidiomycota</taxon>
        <taxon>Agaricomycotina</taxon>
        <taxon>Agaricomycetes</taxon>
        <taxon>Russulales</taxon>
        <taxon>Auriscalpiaceae</taxon>
        <taxon>Artomyces</taxon>
    </lineage>
</organism>
<protein>
    <submittedName>
        <fullName evidence="1">Kinase-like protein</fullName>
    </submittedName>
</protein>